<dbReference type="GO" id="GO:0005524">
    <property type="term" value="F:ATP binding"/>
    <property type="evidence" value="ECO:0007669"/>
    <property type="project" value="UniProtKB-KW"/>
</dbReference>
<accession>A0A1S3DNM2</accession>
<evidence type="ECO:0000256" key="2">
    <source>
        <dbReference type="ARBA" id="ARBA00022741"/>
    </source>
</evidence>
<dbReference type="GO" id="GO:0006207">
    <property type="term" value="P:'de novo' pyrimidine nucleobase biosynthetic process"/>
    <property type="evidence" value="ECO:0007669"/>
    <property type="project" value="TreeGrafter"/>
</dbReference>
<feature type="non-terminal residue" evidence="5">
    <location>
        <position position="78"/>
    </location>
</feature>
<dbReference type="GO" id="GO:0004070">
    <property type="term" value="F:aspartate carbamoyltransferase activity"/>
    <property type="evidence" value="ECO:0007669"/>
    <property type="project" value="TreeGrafter"/>
</dbReference>
<dbReference type="PaxDb" id="121845-A0A1S3DNM2"/>
<dbReference type="GO" id="GO:0019240">
    <property type="term" value="P:citrulline biosynthetic process"/>
    <property type="evidence" value="ECO:0007669"/>
    <property type="project" value="TreeGrafter"/>
</dbReference>
<evidence type="ECO:0000256" key="3">
    <source>
        <dbReference type="ARBA" id="ARBA00022840"/>
    </source>
</evidence>
<dbReference type="PANTHER" id="PTHR11405">
    <property type="entry name" value="CARBAMOYLTRANSFERASE FAMILY MEMBER"/>
    <property type="match status" value="1"/>
</dbReference>
<dbReference type="GO" id="GO:0006228">
    <property type="term" value="P:UTP biosynthetic process"/>
    <property type="evidence" value="ECO:0007669"/>
    <property type="project" value="TreeGrafter"/>
</dbReference>
<evidence type="ECO:0000313" key="5">
    <source>
        <dbReference type="RefSeq" id="XP_008485062.2"/>
    </source>
</evidence>
<dbReference type="PANTHER" id="PTHR11405:SF5">
    <property type="entry name" value="CAD PROTEIN"/>
    <property type="match status" value="1"/>
</dbReference>
<gene>
    <name evidence="5" type="primary">LOC103521733</name>
</gene>
<dbReference type="OMA" id="MCYTSNV"/>
<dbReference type="KEGG" id="dci:103521733"/>
<sequence>MCYTSNVRDSKIGSSMKSVGEGMSIGRNFEEAFQKAFRMVDESVIGFDPYLEPSNEEELSEPTDKRMFVLAAALKSNI</sequence>
<organism evidence="4 5">
    <name type="scientific">Diaphorina citri</name>
    <name type="common">Asian citrus psyllid</name>
    <dbReference type="NCBI Taxonomy" id="121845"/>
    <lineage>
        <taxon>Eukaryota</taxon>
        <taxon>Metazoa</taxon>
        <taxon>Ecdysozoa</taxon>
        <taxon>Arthropoda</taxon>
        <taxon>Hexapoda</taxon>
        <taxon>Insecta</taxon>
        <taxon>Pterygota</taxon>
        <taxon>Neoptera</taxon>
        <taxon>Paraneoptera</taxon>
        <taxon>Hemiptera</taxon>
        <taxon>Sternorrhyncha</taxon>
        <taxon>Psylloidea</taxon>
        <taxon>Psyllidae</taxon>
        <taxon>Diaphorininae</taxon>
        <taxon>Diaphorina</taxon>
    </lineage>
</organism>
<dbReference type="GO" id="GO:0006541">
    <property type="term" value="P:glutamine metabolic process"/>
    <property type="evidence" value="ECO:0007669"/>
    <property type="project" value="TreeGrafter"/>
</dbReference>
<evidence type="ECO:0000313" key="4">
    <source>
        <dbReference type="Proteomes" id="UP000079169"/>
    </source>
</evidence>
<name>A0A1S3DNM2_DIACI</name>
<keyword evidence="2" id="KW-0547">Nucleotide-binding</keyword>
<dbReference type="SUPFAM" id="SSF56059">
    <property type="entry name" value="Glutathione synthetase ATP-binding domain-like"/>
    <property type="match status" value="1"/>
</dbReference>
<dbReference type="Proteomes" id="UP000079169">
    <property type="component" value="Unplaced"/>
</dbReference>
<proteinExistence type="predicted"/>
<keyword evidence="1" id="KW-0436">Ligase</keyword>
<reference evidence="5" key="1">
    <citation type="submission" date="2025-08" db="UniProtKB">
        <authorList>
            <consortium name="RefSeq"/>
        </authorList>
    </citation>
    <scope>IDENTIFICATION</scope>
</reference>
<dbReference type="STRING" id="121845.A0A1S3DNM2"/>
<dbReference type="GO" id="GO:0004088">
    <property type="term" value="F:carbamoyl-phosphate synthase (glutamine-hydrolyzing) activity"/>
    <property type="evidence" value="ECO:0007669"/>
    <property type="project" value="TreeGrafter"/>
</dbReference>
<evidence type="ECO:0000256" key="1">
    <source>
        <dbReference type="ARBA" id="ARBA00022598"/>
    </source>
</evidence>
<dbReference type="GO" id="GO:0004151">
    <property type="term" value="F:dihydroorotase activity"/>
    <property type="evidence" value="ECO:0007669"/>
    <property type="project" value="TreeGrafter"/>
</dbReference>
<keyword evidence="3" id="KW-0067">ATP-binding</keyword>
<dbReference type="GO" id="GO:0005829">
    <property type="term" value="C:cytosol"/>
    <property type="evidence" value="ECO:0007669"/>
    <property type="project" value="TreeGrafter"/>
</dbReference>
<dbReference type="AlphaFoldDB" id="A0A1S3DNM2"/>
<protein>
    <submittedName>
        <fullName evidence="5">CAD protein-like</fullName>
    </submittedName>
</protein>
<dbReference type="SUPFAM" id="SSF48108">
    <property type="entry name" value="Carbamoyl phosphate synthetase, large subunit connection domain"/>
    <property type="match status" value="1"/>
</dbReference>
<keyword evidence="4" id="KW-1185">Reference proteome</keyword>
<dbReference type="InterPro" id="IPR036897">
    <property type="entry name" value="CarbamoylP_synth_lsu_oligo_sf"/>
</dbReference>
<dbReference type="Gene3D" id="3.30.470.20">
    <property type="entry name" value="ATP-grasp fold, B domain"/>
    <property type="match status" value="1"/>
</dbReference>
<dbReference type="RefSeq" id="XP_008485062.2">
    <property type="nucleotide sequence ID" value="XM_008486840.2"/>
</dbReference>
<dbReference type="GeneID" id="103521733"/>